<dbReference type="InterPro" id="IPR050706">
    <property type="entry name" value="Cyclic-di-GMP_PDE-like"/>
</dbReference>
<dbReference type="Gene3D" id="3.20.20.450">
    <property type="entry name" value="EAL domain"/>
    <property type="match status" value="1"/>
</dbReference>
<proteinExistence type="predicted"/>
<feature type="domain" description="EAL" evidence="1">
    <location>
        <begin position="1"/>
        <end position="238"/>
    </location>
</feature>
<comment type="caution">
    <text evidence="2">The sequence shown here is derived from an EMBL/GenBank/DDBJ whole genome shotgun (WGS) entry which is preliminary data.</text>
</comment>
<reference evidence="2 3" key="1">
    <citation type="submission" date="2024-04" db="EMBL/GenBank/DDBJ databases">
        <title>Two novel Raoultella species associated with bleeding cankers of broadleaf hosts, Raoultella scottia sp. nov. and Raoultella lignicola sp. nov.</title>
        <authorList>
            <person name="Brady C.L."/>
        </authorList>
    </citation>
    <scope>NUCLEOTIDE SEQUENCE [LARGE SCALE GENOMIC DNA]</scope>
    <source>
        <strain evidence="2 3">TW_WC1a.1</strain>
    </source>
</reference>
<dbReference type="PANTHER" id="PTHR33121">
    <property type="entry name" value="CYCLIC DI-GMP PHOSPHODIESTERASE PDEF"/>
    <property type="match status" value="1"/>
</dbReference>
<dbReference type="EMBL" id="JARXNK020000102">
    <property type="protein sequence ID" value="MEL0551974.1"/>
    <property type="molecule type" value="Genomic_DNA"/>
</dbReference>
<dbReference type="PROSITE" id="PS50883">
    <property type="entry name" value="EAL"/>
    <property type="match status" value="1"/>
</dbReference>
<dbReference type="Pfam" id="PF00563">
    <property type="entry name" value="EAL"/>
    <property type="match status" value="1"/>
</dbReference>
<dbReference type="RefSeq" id="WP_123757807.1">
    <property type="nucleotide sequence ID" value="NZ_JARXNK020000102.1"/>
</dbReference>
<evidence type="ECO:0000259" key="1">
    <source>
        <dbReference type="PROSITE" id="PS50883"/>
    </source>
</evidence>
<evidence type="ECO:0000313" key="3">
    <source>
        <dbReference type="Proteomes" id="UP001312893"/>
    </source>
</evidence>
<dbReference type="InterPro" id="IPR001633">
    <property type="entry name" value="EAL_dom"/>
</dbReference>
<gene>
    <name evidence="2" type="ORF">QFI96_009700</name>
</gene>
<protein>
    <submittedName>
        <fullName evidence="2">EAL domain-containing protein</fullName>
    </submittedName>
</protein>
<organism evidence="2 3">
    <name type="scientific">Raoultella lignicola</name>
    <dbReference type="NCBI Taxonomy" id="3040939"/>
    <lineage>
        <taxon>Bacteria</taxon>
        <taxon>Pseudomonadati</taxon>
        <taxon>Pseudomonadota</taxon>
        <taxon>Gammaproteobacteria</taxon>
        <taxon>Enterobacterales</taxon>
        <taxon>Enterobacteriaceae</taxon>
        <taxon>Klebsiella/Raoultella group</taxon>
        <taxon>Raoultella</taxon>
    </lineage>
</organism>
<sequence>MSRQRANTLTPPATERHHELEQICGIRLELIHFFADAEPNVQEVLSQVKTRDSLDAFFRHLSAQAKQQLFLWQVRQVTPLSGRFSINLSLNMIIQPTFVQSLVTQADPARIIIEIQDPGTLLHLGHSEQHNVLTSLRILRRAGFNVWLDDLYPQQLPAWQSSGMGFDAVKISNTLFHQFRTAEHQLTRLIARYRQIGRRVVIEGVETRQDYALSLESGADAVQGFLLRGTMPTSHQHA</sequence>
<keyword evidence="3" id="KW-1185">Reference proteome</keyword>
<name>A0ABU9F6F9_9ENTR</name>
<dbReference type="SMART" id="SM00052">
    <property type="entry name" value="EAL"/>
    <property type="match status" value="1"/>
</dbReference>
<dbReference type="SUPFAM" id="SSF141868">
    <property type="entry name" value="EAL domain-like"/>
    <property type="match status" value="1"/>
</dbReference>
<dbReference type="InterPro" id="IPR035919">
    <property type="entry name" value="EAL_sf"/>
</dbReference>
<evidence type="ECO:0000313" key="2">
    <source>
        <dbReference type="EMBL" id="MEL0551974.1"/>
    </source>
</evidence>
<dbReference type="Proteomes" id="UP001312893">
    <property type="component" value="Unassembled WGS sequence"/>
</dbReference>
<dbReference type="PANTHER" id="PTHR33121:SF70">
    <property type="entry name" value="SIGNALING PROTEIN YKOW"/>
    <property type="match status" value="1"/>
</dbReference>
<accession>A0ABU9F6F9</accession>